<evidence type="ECO:0000313" key="2">
    <source>
        <dbReference type="Proteomes" id="UP000032142"/>
    </source>
</evidence>
<protein>
    <submittedName>
        <fullName evidence="1">Uncharacterized protein</fullName>
    </submittedName>
</protein>
<evidence type="ECO:0000313" key="1">
    <source>
        <dbReference type="EMBL" id="KHG15749.1"/>
    </source>
</evidence>
<organism evidence="1 2">
    <name type="scientific">Gossypium arboreum</name>
    <name type="common">Tree cotton</name>
    <name type="synonym">Gossypium nanking</name>
    <dbReference type="NCBI Taxonomy" id="29729"/>
    <lineage>
        <taxon>Eukaryota</taxon>
        <taxon>Viridiplantae</taxon>
        <taxon>Streptophyta</taxon>
        <taxon>Embryophyta</taxon>
        <taxon>Tracheophyta</taxon>
        <taxon>Spermatophyta</taxon>
        <taxon>Magnoliopsida</taxon>
        <taxon>eudicotyledons</taxon>
        <taxon>Gunneridae</taxon>
        <taxon>Pentapetalae</taxon>
        <taxon>rosids</taxon>
        <taxon>malvids</taxon>
        <taxon>Malvales</taxon>
        <taxon>Malvaceae</taxon>
        <taxon>Malvoideae</taxon>
        <taxon>Gossypium</taxon>
    </lineage>
</organism>
<dbReference type="AlphaFoldDB" id="A0A0B0NV86"/>
<name>A0A0B0NV86_GOSAR</name>
<gene>
    <name evidence="1" type="ORF">F383_07603</name>
</gene>
<sequence length="71" mass="8527">MKCYQVSVPTFRGRRIFEFRAPRVESEFTYGCERLSSLSSVRVRLWAVLTSQLRNWERSEARSHYPWTILV</sequence>
<accession>A0A0B0NV86</accession>
<dbReference type="EMBL" id="KN404462">
    <property type="protein sequence ID" value="KHG15749.1"/>
    <property type="molecule type" value="Genomic_DNA"/>
</dbReference>
<dbReference type="Proteomes" id="UP000032142">
    <property type="component" value="Unassembled WGS sequence"/>
</dbReference>
<proteinExistence type="predicted"/>
<keyword evidence="2" id="KW-1185">Reference proteome</keyword>
<reference evidence="2" key="1">
    <citation type="submission" date="2014-09" db="EMBL/GenBank/DDBJ databases">
        <authorList>
            <person name="Mudge J."/>
            <person name="Ramaraj T."/>
            <person name="Lindquist I.E."/>
            <person name="Bharti A.K."/>
            <person name="Sundararajan A."/>
            <person name="Cameron C.T."/>
            <person name="Woodward J.E."/>
            <person name="May G.D."/>
            <person name="Brubaker C."/>
            <person name="Broadhvest J."/>
            <person name="Wilkins T.A."/>
        </authorList>
    </citation>
    <scope>NUCLEOTIDE SEQUENCE</scope>
    <source>
        <strain evidence="2">cv. AKA8401</strain>
    </source>
</reference>